<evidence type="ECO:0000313" key="5">
    <source>
        <dbReference type="Proteomes" id="UP001321453"/>
    </source>
</evidence>
<feature type="region of interest" description="Disordered" evidence="1">
    <location>
        <begin position="86"/>
        <end position="123"/>
    </location>
</feature>
<feature type="transmembrane region" description="Helical" evidence="2">
    <location>
        <begin position="160"/>
        <end position="183"/>
    </location>
</feature>
<gene>
    <name evidence="4" type="ORF">QRT05_12650</name>
</gene>
<keyword evidence="2" id="KW-0812">Transmembrane</keyword>
<dbReference type="Proteomes" id="UP001321453">
    <property type="component" value="Unassembled WGS sequence"/>
</dbReference>
<dbReference type="Pfam" id="PF25591">
    <property type="entry name" value="LRV_2"/>
    <property type="match status" value="1"/>
</dbReference>
<evidence type="ECO:0000256" key="1">
    <source>
        <dbReference type="SAM" id="MobiDB-lite"/>
    </source>
</evidence>
<comment type="caution">
    <text evidence="4">The sequence shown here is derived from an EMBL/GenBank/DDBJ whole genome shotgun (WGS) entry which is preliminary data.</text>
</comment>
<evidence type="ECO:0000256" key="2">
    <source>
        <dbReference type="SAM" id="Phobius"/>
    </source>
</evidence>
<feature type="domain" description="Leucine rich repeat variant" evidence="3">
    <location>
        <begin position="5"/>
        <end position="62"/>
    </location>
</feature>
<evidence type="ECO:0000259" key="3">
    <source>
        <dbReference type="Pfam" id="PF25591"/>
    </source>
</evidence>
<feature type="region of interest" description="Disordered" evidence="1">
    <location>
        <begin position="565"/>
        <end position="619"/>
    </location>
</feature>
<keyword evidence="5" id="KW-1185">Reference proteome</keyword>
<dbReference type="RefSeq" id="WP_289447624.1">
    <property type="nucleotide sequence ID" value="NZ_JAUCGR010000003.1"/>
</dbReference>
<dbReference type="EMBL" id="JAUCGR010000003">
    <property type="protein sequence ID" value="MDM7832187.1"/>
    <property type="molecule type" value="Genomic_DNA"/>
</dbReference>
<evidence type="ECO:0000313" key="4">
    <source>
        <dbReference type="EMBL" id="MDM7832187.1"/>
    </source>
</evidence>
<name>A0ABT7S983_9CELL</name>
<organism evidence="4 5">
    <name type="scientific">Cellulomonas edaphi</name>
    <dbReference type="NCBI Taxonomy" id="3053468"/>
    <lineage>
        <taxon>Bacteria</taxon>
        <taxon>Bacillati</taxon>
        <taxon>Actinomycetota</taxon>
        <taxon>Actinomycetes</taxon>
        <taxon>Micrococcales</taxon>
        <taxon>Cellulomonadaceae</taxon>
        <taxon>Cellulomonas</taxon>
    </lineage>
</organism>
<proteinExistence type="predicted"/>
<sequence length="619" mass="63084">MTYDDSTIAAHPQAPAAELARIVNQRPDLRAVVAANPAAQPALLDWLGSLRDPAVDAALATRAAQQAAAAPAPAAAASWAPAPLSAAGTSWSPEAAPAGSTVPPQAATQGWGQPAAQAWGQPASAAAATAPAWGGAGATTVVQELQFEPYEPETRSRKKLWIGLAVTGVVLVAGGALAAYLMVFSKLGGAATPEAAVTQLIEGAAQKDGVAMYGVLAPSEVSSLGDMMSPLADATDEQADPQAMLDLLDTLDIDLTGLKTSSETIGTGLAKVSIVGGTLTVDGDAKEITAALGKVYGPVMGTQGMSATDLDQMMDEAATELDKQLPWTVDAADLTWDTDRGTNRPFLVSVKEGDSWYVSPLMSVGEYVFTSGSADLVRGAVPTQDGKGAASPEEAGVAFTQALGQLFAGDAGPLAGVLPTAEARFAAVYGQAWLDELDEEDFEGVPTVEEAAFTSTSIGDGLARLKATKVVFGGDEPVTIEGTCATDPTGNKLCLADSKIGQQLGLDQLGLVSVKDDGGWRVSILATFGDMTRIVADKMAELKASGELDEGSLFSELMMGSAGFAGGPLEDSGLGDTSDEWPSPDSDLGGGYTFDEDGNLLDADGNIVDPSLGTAESGD</sequence>
<keyword evidence="2" id="KW-0472">Membrane</keyword>
<reference evidence="4 5" key="1">
    <citation type="submission" date="2023-06" db="EMBL/GenBank/DDBJ databases">
        <title>Cellulomonas sp. MW9 Whole genome sequence.</title>
        <authorList>
            <person name="Park S."/>
        </authorList>
    </citation>
    <scope>NUCLEOTIDE SEQUENCE [LARGE SCALE GENOMIC DNA]</scope>
    <source>
        <strain evidence="4 5">MW9</strain>
    </source>
</reference>
<protein>
    <recommendedName>
        <fullName evidence="3">Leucine rich repeat variant domain-containing protein</fullName>
    </recommendedName>
</protein>
<keyword evidence="2" id="KW-1133">Transmembrane helix</keyword>
<dbReference type="InterPro" id="IPR057893">
    <property type="entry name" value="LRV_2"/>
</dbReference>
<accession>A0ABT7S983</accession>
<feature type="compositionally biased region" description="Low complexity" evidence="1">
    <location>
        <begin position="103"/>
        <end position="123"/>
    </location>
</feature>